<evidence type="ECO:0000256" key="2">
    <source>
        <dbReference type="ARBA" id="ARBA00005189"/>
    </source>
</evidence>
<dbReference type="InterPro" id="IPR002123">
    <property type="entry name" value="Plipid/glycerol_acylTrfase"/>
</dbReference>
<keyword evidence="10" id="KW-0594">Phospholipid biosynthesis</keyword>
<evidence type="ECO:0000313" key="17">
    <source>
        <dbReference type="Proteomes" id="UP000593567"/>
    </source>
</evidence>
<evidence type="ECO:0000256" key="10">
    <source>
        <dbReference type="ARBA" id="ARBA00023209"/>
    </source>
</evidence>
<comment type="pathway">
    <text evidence="13">Phospholipid metabolism.</text>
</comment>
<dbReference type="PANTHER" id="PTHR23063:SF52">
    <property type="entry name" value="LYSOPHOSPHATIDYLCHOLINE ACYLTRANSFERASE"/>
    <property type="match status" value="1"/>
</dbReference>
<keyword evidence="6 14" id="KW-0812">Transmembrane</keyword>
<evidence type="ECO:0000256" key="12">
    <source>
        <dbReference type="ARBA" id="ARBA00023315"/>
    </source>
</evidence>
<evidence type="ECO:0000259" key="15">
    <source>
        <dbReference type="SMART" id="SM00563"/>
    </source>
</evidence>
<comment type="similarity">
    <text evidence="3">Belongs to the 1-acyl-sn-glycerol-3-phosphate acyltransferase family.</text>
</comment>
<dbReference type="GO" id="GO:0008374">
    <property type="term" value="F:O-acyltransferase activity"/>
    <property type="evidence" value="ECO:0007669"/>
    <property type="project" value="InterPro"/>
</dbReference>
<keyword evidence="11" id="KW-1208">Phospholipid metabolism</keyword>
<evidence type="ECO:0000256" key="11">
    <source>
        <dbReference type="ARBA" id="ARBA00023264"/>
    </source>
</evidence>
<dbReference type="GO" id="GO:0042171">
    <property type="term" value="F:lysophosphatidic acid acyltransferase activity"/>
    <property type="evidence" value="ECO:0007669"/>
    <property type="project" value="TreeGrafter"/>
</dbReference>
<keyword evidence="17" id="KW-1185">Reference proteome</keyword>
<evidence type="ECO:0000256" key="14">
    <source>
        <dbReference type="SAM" id="Phobius"/>
    </source>
</evidence>
<comment type="subcellular location">
    <subcellularLocation>
        <location evidence="1">Membrane</location>
    </subcellularLocation>
</comment>
<name>A0A7J7JCU9_BUGNE</name>
<keyword evidence="9 14" id="KW-0472">Membrane</keyword>
<comment type="pathway">
    <text evidence="2">Lipid metabolism.</text>
</comment>
<dbReference type="GO" id="GO:0016020">
    <property type="term" value="C:membrane"/>
    <property type="evidence" value="ECO:0007669"/>
    <property type="project" value="UniProtKB-SubCell"/>
</dbReference>
<dbReference type="SMART" id="SM00563">
    <property type="entry name" value="PlsC"/>
    <property type="match status" value="1"/>
</dbReference>
<evidence type="ECO:0000256" key="3">
    <source>
        <dbReference type="ARBA" id="ARBA00008655"/>
    </source>
</evidence>
<dbReference type="EMBL" id="VXIV02002709">
    <property type="protein sequence ID" value="KAF6023474.1"/>
    <property type="molecule type" value="Genomic_DNA"/>
</dbReference>
<proteinExistence type="inferred from homology"/>
<keyword evidence="4" id="KW-0444">Lipid biosynthesis</keyword>
<comment type="caution">
    <text evidence="16">The sequence shown here is derived from an EMBL/GenBank/DDBJ whole genome shotgun (WGS) entry which is preliminary data.</text>
</comment>
<dbReference type="OrthoDB" id="6233737at2759"/>
<keyword evidence="12" id="KW-0012">Acyltransferase</keyword>
<evidence type="ECO:0000256" key="6">
    <source>
        <dbReference type="ARBA" id="ARBA00022692"/>
    </source>
</evidence>
<dbReference type="PANTHER" id="PTHR23063">
    <property type="entry name" value="PHOSPHOLIPID ACYLTRANSFERASE"/>
    <property type="match status" value="1"/>
</dbReference>
<accession>A0A7J7JCU9</accession>
<dbReference type="Proteomes" id="UP000593567">
    <property type="component" value="Unassembled WGS sequence"/>
</dbReference>
<keyword evidence="5" id="KW-0808">Transferase</keyword>
<gene>
    <name evidence="16" type="ORF">EB796_018230</name>
</gene>
<dbReference type="CDD" id="cd07991">
    <property type="entry name" value="LPLAT_LPCAT1-like"/>
    <property type="match status" value="1"/>
</dbReference>
<dbReference type="InterPro" id="IPR045252">
    <property type="entry name" value="LPCAT1-like"/>
</dbReference>
<feature type="domain" description="Phospholipid/glycerol acyltransferase" evidence="15">
    <location>
        <begin position="128"/>
        <end position="239"/>
    </location>
</feature>
<evidence type="ECO:0000256" key="5">
    <source>
        <dbReference type="ARBA" id="ARBA00022679"/>
    </source>
</evidence>
<keyword evidence="7 14" id="KW-1133">Transmembrane helix</keyword>
<dbReference type="GO" id="GO:0005783">
    <property type="term" value="C:endoplasmic reticulum"/>
    <property type="evidence" value="ECO:0007669"/>
    <property type="project" value="TreeGrafter"/>
</dbReference>
<organism evidence="16 17">
    <name type="scientific">Bugula neritina</name>
    <name type="common">Brown bryozoan</name>
    <name type="synonym">Sertularia neritina</name>
    <dbReference type="NCBI Taxonomy" id="10212"/>
    <lineage>
        <taxon>Eukaryota</taxon>
        <taxon>Metazoa</taxon>
        <taxon>Spiralia</taxon>
        <taxon>Lophotrochozoa</taxon>
        <taxon>Bryozoa</taxon>
        <taxon>Gymnolaemata</taxon>
        <taxon>Cheilostomatida</taxon>
        <taxon>Flustrina</taxon>
        <taxon>Buguloidea</taxon>
        <taxon>Bugulidae</taxon>
        <taxon>Bugula</taxon>
    </lineage>
</organism>
<dbReference type="Pfam" id="PF01553">
    <property type="entry name" value="Acyltransferase"/>
    <property type="match status" value="1"/>
</dbReference>
<dbReference type="SUPFAM" id="SSF69593">
    <property type="entry name" value="Glycerol-3-phosphate (1)-acyltransferase"/>
    <property type="match status" value="1"/>
</dbReference>
<dbReference type="GO" id="GO:0008654">
    <property type="term" value="P:phospholipid biosynthetic process"/>
    <property type="evidence" value="ECO:0007669"/>
    <property type="project" value="UniProtKB-KW"/>
</dbReference>
<sequence>MVEAAEDMDYKRDSNGLHNNSVSDISLNTHPFRYTLYTTFWDRIVFYIMAVTVAPIRLALIFSCFALTSLAARIAVFGLPLEPDTPLAGWRLIFRDLTVRLALLTGYAGGFFIQRVKGKQVSSKEAPILVMAPHTSSIEILAGSLCGLPGVVSSIDNGRMPVIGAIFRACQSIFVERGDPDSRNKAVAKIKKRAATKGAWPQIIILPEGFCSNGKSLLPFKTGAFLPGVPVQPVTIKYLTKHDVFSWIDSGPSVAAIWTLMLCTPFLGIEIEFHPVYHPSEAEKENAELYARNVRDVISGYLNIPTCEMTYRDLKALVKQTKPDTSFLALWKNIITKGYVEMPNMSPKKHFS</sequence>
<evidence type="ECO:0000256" key="13">
    <source>
        <dbReference type="ARBA" id="ARBA00025707"/>
    </source>
</evidence>
<evidence type="ECO:0000256" key="9">
    <source>
        <dbReference type="ARBA" id="ARBA00023136"/>
    </source>
</evidence>
<keyword evidence="8" id="KW-0443">Lipid metabolism</keyword>
<evidence type="ECO:0000313" key="16">
    <source>
        <dbReference type="EMBL" id="KAF6023474.1"/>
    </source>
</evidence>
<reference evidence="16" key="1">
    <citation type="submission" date="2020-06" db="EMBL/GenBank/DDBJ databases">
        <title>Draft genome of Bugula neritina, a colonial animal packing powerful symbionts and potential medicines.</title>
        <authorList>
            <person name="Rayko M."/>
        </authorList>
    </citation>
    <scope>NUCLEOTIDE SEQUENCE [LARGE SCALE GENOMIC DNA]</scope>
    <source>
        <strain evidence="16">Kwan_BN1</strain>
    </source>
</reference>
<evidence type="ECO:0000256" key="1">
    <source>
        <dbReference type="ARBA" id="ARBA00004370"/>
    </source>
</evidence>
<evidence type="ECO:0000256" key="8">
    <source>
        <dbReference type="ARBA" id="ARBA00023098"/>
    </source>
</evidence>
<feature type="transmembrane region" description="Helical" evidence="14">
    <location>
        <begin position="44"/>
        <end position="72"/>
    </location>
</feature>
<dbReference type="AlphaFoldDB" id="A0A7J7JCU9"/>
<protein>
    <submittedName>
        <fullName evidence="16">LPCAT2</fullName>
    </submittedName>
</protein>
<evidence type="ECO:0000256" key="7">
    <source>
        <dbReference type="ARBA" id="ARBA00022989"/>
    </source>
</evidence>
<evidence type="ECO:0000256" key="4">
    <source>
        <dbReference type="ARBA" id="ARBA00022516"/>
    </source>
</evidence>